<feature type="domain" description="Cyclin-like" evidence="3">
    <location>
        <begin position="25"/>
        <end position="125"/>
    </location>
</feature>
<dbReference type="VEuPathDB" id="FungiDB:H257_09394"/>
<dbReference type="InterPro" id="IPR006671">
    <property type="entry name" value="Cyclin_N"/>
</dbReference>
<dbReference type="AlphaFoldDB" id="W4G9K3"/>
<dbReference type="GO" id="GO:0016538">
    <property type="term" value="F:cyclin-dependent protein serine/threonine kinase regulator activity"/>
    <property type="evidence" value="ECO:0007669"/>
    <property type="project" value="InterPro"/>
</dbReference>
<keyword evidence="1 2" id="KW-0195">Cyclin</keyword>
<evidence type="ECO:0000259" key="3">
    <source>
        <dbReference type="SMART" id="SM00385"/>
    </source>
</evidence>
<dbReference type="EMBL" id="KI913136">
    <property type="protein sequence ID" value="ETV76355.1"/>
    <property type="molecule type" value="Genomic_DNA"/>
</dbReference>
<dbReference type="PIRSF" id="PIRSF028758">
    <property type="entry name" value="Cyclin, C/H/G types"/>
    <property type="match status" value="1"/>
</dbReference>
<name>W4G9K3_APHAT</name>
<accession>W4G9K3</accession>
<reference evidence="4" key="1">
    <citation type="submission" date="2013-12" db="EMBL/GenBank/DDBJ databases">
        <title>The Genome Sequence of Aphanomyces astaci APO3.</title>
        <authorList>
            <consortium name="The Broad Institute Genomics Platform"/>
            <person name="Russ C."/>
            <person name="Tyler B."/>
            <person name="van West P."/>
            <person name="Dieguez-Uribeondo J."/>
            <person name="Young S.K."/>
            <person name="Zeng Q."/>
            <person name="Gargeya S."/>
            <person name="Fitzgerald M."/>
            <person name="Abouelleil A."/>
            <person name="Alvarado L."/>
            <person name="Chapman S.B."/>
            <person name="Gainer-Dewar J."/>
            <person name="Goldberg J."/>
            <person name="Griggs A."/>
            <person name="Gujja S."/>
            <person name="Hansen M."/>
            <person name="Howarth C."/>
            <person name="Imamovic A."/>
            <person name="Ireland A."/>
            <person name="Larimer J."/>
            <person name="McCowan C."/>
            <person name="Murphy C."/>
            <person name="Pearson M."/>
            <person name="Poon T.W."/>
            <person name="Priest M."/>
            <person name="Roberts A."/>
            <person name="Saif S."/>
            <person name="Shea T."/>
            <person name="Sykes S."/>
            <person name="Wortman J."/>
            <person name="Nusbaum C."/>
            <person name="Birren B."/>
        </authorList>
    </citation>
    <scope>NUCLEOTIDE SEQUENCE [LARGE SCALE GENOMIC DNA]</scope>
    <source>
        <strain evidence="4">APO3</strain>
    </source>
</reference>
<dbReference type="Pfam" id="PF02984">
    <property type="entry name" value="Cyclin_C"/>
    <property type="match status" value="1"/>
</dbReference>
<sequence length="236" mass="26074">MAAPVPSPSQSSYTTPSPKKHAASSFIADCSARLHLGHVPTSTAMVLAHRYFATHAAPHSFPQHVDIGAACIFLATKITEKPRKLRDVMNVAYCVAHNVNTPVSTGHEYSAFKERLLDAEQHVLRAIRFDMDVPLPYQHLLNLAKLLQVSRVVVQIALTLASDLFYSARALEYPPHVIAASSIYLAMDLLQIPNKPIRWWHHVDTSDDDLDAIRSEFVALYAAILPSSHISSPPRA</sequence>
<dbReference type="STRING" id="112090.W4G9K3"/>
<evidence type="ECO:0000256" key="1">
    <source>
        <dbReference type="ARBA" id="ARBA00023127"/>
    </source>
</evidence>
<dbReference type="CDD" id="cd20534">
    <property type="entry name" value="CYCLIN_CCNM_CCNQ_rpt1"/>
    <property type="match status" value="1"/>
</dbReference>
<dbReference type="PANTHER" id="PTHR10026">
    <property type="entry name" value="CYCLIN"/>
    <property type="match status" value="1"/>
</dbReference>
<dbReference type="RefSeq" id="XP_009833900.1">
    <property type="nucleotide sequence ID" value="XM_009835598.1"/>
</dbReference>
<organism evidence="4">
    <name type="scientific">Aphanomyces astaci</name>
    <name type="common">Crayfish plague agent</name>
    <dbReference type="NCBI Taxonomy" id="112090"/>
    <lineage>
        <taxon>Eukaryota</taxon>
        <taxon>Sar</taxon>
        <taxon>Stramenopiles</taxon>
        <taxon>Oomycota</taxon>
        <taxon>Saprolegniomycetes</taxon>
        <taxon>Saprolegniales</taxon>
        <taxon>Verrucalvaceae</taxon>
        <taxon>Aphanomyces</taxon>
    </lineage>
</organism>
<feature type="domain" description="Cyclin-like" evidence="3">
    <location>
        <begin position="138"/>
        <end position="219"/>
    </location>
</feature>
<dbReference type="SMART" id="SM00385">
    <property type="entry name" value="CYCLIN"/>
    <property type="match status" value="2"/>
</dbReference>
<dbReference type="OrthoDB" id="10264655at2759"/>
<dbReference type="GeneID" id="20811390"/>
<comment type="similarity">
    <text evidence="2">Belongs to the cyclin family.</text>
</comment>
<dbReference type="InterPro" id="IPR043198">
    <property type="entry name" value="Cyclin/Ssn8"/>
</dbReference>
<dbReference type="CDD" id="cd20546">
    <property type="entry name" value="CYCLIN_SpCG1C_ScCTK2-like_rpt2"/>
    <property type="match status" value="1"/>
</dbReference>
<dbReference type="GO" id="GO:0006357">
    <property type="term" value="P:regulation of transcription by RNA polymerase II"/>
    <property type="evidence" value="ECO:0007669"/>
    <property type="project" value="InterPro"/>
</dbReference>
<gene>
    <name evidence="4" type="ORF">H257_09394</name>
</gene>
<dbReference type="Gene3D" id="1.10.472.10">
    <property type="entry name" value="Cyclin-like"/>
    <property type="match status" value="2"/>
</dbReference>
<dbReference type="InterPro" id="IPR013763">
    <property type="entry name" value="Cyclin-like_dom"/>
</dbReference>
<protein>
    <recommendedName>
        <fullName evidence="3">Cyclin-like domain-containing protein</fullName>
    </recommendedName>
</protein>
<evidence type="ECO:0000313" key="4">
    <source>
        <dbReference type="EMBL" id="ETV76355.1"/>
    </source>
</evidence>
<dbReference type="SUPFAM" id="SSF47954">
    <property type="entry name" value="Cyclin-like"/>
    <property type="match status" value="2"/>
</dbReference>
<dbReference type="Pfam" id="PF00134">
    <property type="entry name" value="Cyclin_N"/>
    <property type="match status" value="1"/>
</dbReference>
<dbReference type="InterPro" id="IPR048055">
    <property type="entry name" value="Cyclin-Q_first_cyclin_box"/>
</dbReference>
<evidence type="ECO:0000256" key="2">
    <source>
        <dbReference type="RuleBase" id="RU000383"/>
    </source>
</evidence>
<dbReference type="InterPro" id="IPR036915">
    <property type="entry name" value="Cyclin-like_sf"/>
</dbReference>
<dbReference type="InterPro" id="IPR004367">
    <property type="entry name" value="Cyclin_C-dom"/>
</dbReference>
<proteinExistence type="inferred from homology"/>